<dbReference type="AlphaFoldDB" id="E6PG36"/>
<reference evidence="1" key="1">
    <citation type="submission" date="2009-10" db="EMBL/GenBank/DDBJ databases">
        <title>Diversity of trophic interactions inside an arsenic-rich microbial ecosystem.</title>
        <authorList>
            <person name="Bertin P.N."/>
            <person name="Heinrich-Salmeron A."/>
            <person name="Pelletier E."/>
            <person name="Goulhen-Chollet F."/>
            <person name="Arsene-Ploetze F."/>
            <person name="Gallien S."/>
            <person name="Calteau A."/>
            <person name="Vallenet D."/>
            <person name="Casiot C."/>
            <person name="Chane-Woon-Ming B."/>
            <person name="Giloteaux L."/>
            <person name="Barakat M."/>
            <person name="Bonnefoy V."/>
            <person name="Bruneel O."/>
            <person name="Chandler M."/>
            <person name="Cleiss J."/>
            <person name="Duran R."/>
            <person name="Elbaz-Poulichet F."/>
            <person name="Fonknechten N."/>
            <person name="Lauga B."/>
            <person name="Mornico D."/>
            <person name="Ortet P."/>
            <person name="Schaeffer C."/>
            <person name="Siguier P."/>
            <person name="Alexander Thil Smith A."/>
            <person name="Van Dorsselaer A."/>
            <person name="Weissenbach J."/>
            <person name="Medigue C."/>
            <person name="Le Paslier D."/>
        </authorList>
    </citation>
    <scope>NUCLEOTIDE SEQUENCE</scope>
</reference>
<name>E6PG36_9ZZZZ</name>
<sequence length="96" mass="10438">MFQSTPGRSAGRIWMFAPEGNPALDVSIHARPLGRANRDPSALNSAIVRFQSTPGRSAGRIRVARGEIDRLIVFQSTPGRSAGRIPRCPQESGRKL</sequence>
<comment type="caution">
    <text evidence="1">The sequence shown here is derived from an EMBL/GenBank/DDBJ whole genome shotgun (WGS) entry which is preliminary data.</text>
</comment>
<accession>E6PG36</accession>
<dbReference type="EMBL" id="CABL01000008">
    <property type="protein sequence ID" value="CBH75424.1"/>
    <property type="molecule type" value="Genomic_DNA"/>
</dbReference>
<evidence type="ECO:0000313" key="1">
    <source>
        <dbReference type="EMBL" id="CBH75424.1"/>
    </source>
</evidence>
<proteinExistence type="predicted"/>
<gene>
    <name evidence="1" type="ORF">CARN1_1441</name>
</gene>
<protein>
    <submittedName>
        <fullName evidence="1">Uncharacterized protein</fullName>
    </submittedName>
</protein>
<organism evidence="1">
    <name type="scientific">mine drainage metagenome</name>
    <dbReference type="NCBI Taxonomy" id="410659"/>
    <lineage>
        <taxon>unclassified sequences</taxon>
        <taxon>metagenomes</taxon>
        <taxon>ecological metagenomes</taxon>
    </lineage>
</organism>